<dbReference type="Proteomes" id="UP000656274">
    <property type="component" value="Unassembled WGS sequence"/>
</dbReference>
<dbReference type="SUPFAM" id="SSF63829">
    <property type="entry name" value="Calcium-dependent phosphotriesterase"/>
    <property type="match status" value="2"/>
</dbReference>
<dbReference type="SUPFAM" id="SSF101898">
    <property type="entry name" value="NHL repeat"/>
    <property type="match status" value="1"/>
</dbReference>
<dbReference type="Pfam" id="PF17164">
    <property type="entry name" value="DUF5122"/>
    <property type="match status" value="13"/>
</dbReference>
<name>A0ABR9WSP1_9FLAO</name>
<feature type="chain" id="PRO_5045165457" evidence="2">
    <location>
        <begin position="19"/>
        <end position="832"/>
    </location>
</feature>
<evidence type="ECO:0000259" key="3">
    <source>
        <dbReference type="Pfam" id="PF18962"/>
    </source>
</evidence>
<feature type="domain" description="Secretion system C-terminal sorting" evidence="3">
    <location>
        <begin position="764"/>
        <end position="830"/>
    </location>
</feature>
<dbReference type="Gene3D" id="2.80.10.50">
    <property type="match status" value="6"/>
</dbReference>
<dbReference type="InterPro" id="IPR013431">
    <property type="entry name" value="Delta_60_rpt"/>
</dbReference>
<dbReference type="InterPro" id="IPR026444">
    <property type="entry name" value="Secre_tail"/>
</dbReference>
<dbReference type="NCBIfam" id="TIGR04183">
    <property type="entry name" value="Por_Secre_tail"/>
    <property type="match status" value="1"/>
</dbReference>
<evidence type="ECO:0000313" key="5">
    <source>
        <dbReference type="Proteomes" id="UP000656274"/>
    </source>
</evidence>
<dbReference type="PANTHER" id="PTHR42754">
    <property type="entry name" value="ENDOGLUCANASE"/>
    <property type="match status" value="1"/>
</dbReference>
<dbReference type="RefSeq" id="WP_194093653.1">
    <property type="nucleotide sequence ID" value="NZ_JADFTZ010000001.1"/>
</dbReference>
<gene>
    <name evidence="4" type="ORF">IM755_03530</name>
</gene>
<evidence type="ECO:0000313" key="4">
    <source>
        <dbReference type="EMBL" id="MBE9575771.1"/>
    </source>
</evidence>
<evidence type="ECO:0000256" key="1">
    <source>
        <dbReference type="ARBA" id="ARBA00022729"/>
    </source>
</evidence>
<evidence type="ECO:0000256" key="2">
    <source>
        <dbReference type="SAM" id="SignalP"/>
    </source>
</evidence>
<feature type="signal peptide" evidence="2">
    <location>
        <begin position="1"/>
        <end position="18"/>
    </location>
</feature>
<dbReference type="PANTHER" id="PTHR42754:SF1">
    <property type="entry name" value="LIPOPROTEIN"/>
    <property type="match status" value="1"/>
</dbReference>
<dbReference type="EMBL" id="JADFTZ010000001">
    <property type="protein sequence ID" value="MBE9575771.1"/>
    <property type="molecule type" value="Genomic_DNA"/>
</dbReference>
<proteinExistence type="predicted"/>
<dbReference type="Pfam" id="PF18962">
    <property type="entry name" value="Por_Secre_tail"/>
    <property type="match status" value="1"/>
</dbReference>
<keyword evidence="5" id="KW-1185">Reference proteome</keyword>
<dbReference type="NCBIfam" id="TIGR02608">
    <property type="entry name" value="delta_60_rpt"/>
    <property type="match status" value="12"/>
</dbReference>
<accession>A0ABR9WSP1</accession>
<organism evidence="4 5">
    <name type="scientific">Flavobacterium proteolyticum</name>
    <dbReference type="NCBI Taxonomy" id="2911683"/>
    <lineage>
        <taxon>Bacteria</taxon>
        <taxon>Pseudomonadati</taxon>
        <taxon>Bacteroidota</taxon>
        <taxon>Flavobacteriia</taxon>
        <taxon>Flavobacteriales</taxon>
        <taxon>Flavobacteriaceae</taxon>
        <taxon>Flavobacterium</taxon>
    </lineage>
</organism>
<sequence length="832" mass="89746">MRVLFLFIFIQVTLLCNAQNQADVYQNFGSYPGFDGSVYASAIQSDGKILVGGIFYSYRGLSTKFLTRLNPDGSVDTSFSFGGSGFNGVVFSIDIQSDGKILVGGAFTTFNGEFASRIIRLNPDGSKDTSFVAGFNSIVHSIVVQNDGKILVGGEFTYNNGIGNRLVRLNSNGIIDVGFYTGTGFSIQSVRAIALQTDGKIIVGGDFQSFNGEVVNKIVRLNSNGFRDYSFNTGTGFNYNSLAPPPIICITIQTDGKILIGGTFSTYNGVFRDGIIRLNIDGTIDSSFNIETGFSGNVHSIKLQTDGKIVVGGDFISYNNINSINKIARLNIDGTFDNTFNTQGGFNNAVTCLSIQNDGNIIVGGHFISYDGLLQNKIMCITPAGAKNENFNTGSGFDTFVNATSQQTDGKIIVAGAITNYKGIPEKKIIRLHTDGTKDITYNTGTGFNNNVRCIAKQNDGKVIVGGEFTTFNGSAQNYIIRLNTDGTKDTSFNIGTGFNNFVNTITIQNDGKILVGGDFNLYKGALENKIIRLNSDGTKDTSFNPGGAGFNDSINAIVIQNDGKILVGGAFTSFNGLQENRAIRLNNDGTKDTSFNLGTGFDSSVQGIAVQSDGNIFVFGNFNNFKNLLDKKIVRLNSTGSRDSSFNTGMGFSNSYVDYVKSVIIQNDGKIIIVGAFNSYKGLVENNIIRLNSDGTKDTSFDTGIGFNNKVNCISSLNDGSILIGGNFTSYKNLIDSSFLVALNGNSVLSNDSFDFQNDVYFWPNPTKNNLNIKNLDNIINSITIYNIEGKLIYENTNVGTTIDVSNLTSGLYLAKIVTEKGTITKKFIKE</sequence>
<protein>
    <submittedName>
        <fullName evidence="4">T9SS type A sorting domain-containing protein</fullName>
    </submittedName>
</protein>
<keyword evidence="1 2" id="KW-0732">Signal</keyword>
<comment type="caution">
    <text evidence="4">The sequence shown here is derived from an EMBL/GenBank/DDBJ whole genome shotgun (WGS) entry which is preliminary data.</text>
</comment>
<reference evidence="4 5" key="1">
    <citation type="submission" date="2020-10" db="EMBL/GenBank/DDBJ databases">
        <title>The genome sequence of Flavobacterium aquaticum 1Y8A.</title>
        <authorList>
            <person name="Liu Y."/>
        </authorList>
    </citation>
    <scope>NUCLEOTIDE SEQUENCE [LARGE SCALE GENOMIC DNA]</scope>
    <source>
        <strain evidence="4 5">1Y8A</strain>
    </source>
</reference>